<sequence length="385" mass="44273">MEFGERLIGLVFGIISNNWYSVMINGQPYGFFKSTRGVKQGDPLSPTLFIPAAEALSRGLNALHLNLHFCGFGLPKWSPKITHLAYADDTIIFSSSDATSLQLIMQVLFDYEAASRQLINKSKSIVYLHHNTPVEVVNKVKRISEINRSHIWTKMIECRDIAEHQIGWHPRMGSSLFWYKNWMGLGALYFITPPDLVIDESVNNVHDVVQEGAWDVDKLKELLPEEYATHIIENIKPPVASDILDKPFWMLETRGSFSVKSAWEFLRKRNDPSIAYSKLWTKGLPFKISFFLWKVWKAKLPLDDWMRQLGYSMPSKCWCCAQEQESMPHLFFTSDAATRVWTYFLTNAGITMEGLSLHQVIVKCWTSKVVYRLQHILQVLPAIIV</sequence>
<gene>
    <name evidence="2" type="primary">LOC142165966</name>
</gene>
<reference evidence="2" key="2">
    <citation type="submission" date="2025-08" db="UniProtKB">
        <authorList>
            <consortium name="RefSeq"/>
        </authorList>
    </citation>
    <scope>IDENTIFICATION</scope>
    <source>
        <tissue evidence="2">Leaf</tissue>
    </source>
</reference>
<accession>A0AC58S697</accession>
<evidence type="ECO:0000313" key="1">
    <source>
        <dbReference type="Proteomes" id="UP000790787"/>
    </source>
</evidence>
<name>A0AC58S697_TOBAC</name>
<keyword evidence="1" id="KW-1185">Reference proteome</keyword>
<organism evidence="1 2">
    <name type="scientific">Nicotiana tabacum</name>
    <name type="common">Common tobacco</name>
    <dbReference type="NCBI Taxonomy" id="4097"/>
    <lineage>
        <taxon>Eukaryota</taxon>
        <taxon>Viridiplantae</taxon>
        <taxon>Streptophyta</taxon>
        <taxon>Embryophyta</taxon>
        <taxon>Tracheophyta</taxon>
        <taxon>Spermatophyta</taxon>
        <taxon>Magnoliopsida</taxon>
        <taxon>eudicotyledons</taxon>
        <taxon>Gunneridae</taxon>
        <taxon>Pentapetalae</taxon>
        <taxon>asterids</taxon>
        <taxon>lamiids</taxon>
        <taxon>Solanales</taxon>
        <taxon>Solanaceae</taxon>
        <taxon>Nicotianoideae</taxon>
        <taxon>Nicotianeae</taxon>
        <taxon>Nicotiana</taxon>
    </lineage>
</organism>
<dbReference type="RefSeq" id="XP_075080460.1">
    <property type="nucleotide sequence ID" value="XM_075224359.1"/>
</dbReference>
<proteinExistence type="predicted"/>
<reference evidence="1" key="1">
    <citation type="journal article" date="2014" name="Nat. Commun.">
        <title>The tobacco genome sequence and its comparison with those of tomato and potato.</title>
        <authorList>
            <person name="Sierro N."/>
            <person name="Battey J.N."/>
            <person name="Ouadi S."/>
            <person name="Bakaher N."/>
            <person name="Bovet L."/>
            <person name="Willig A."/>
            <person name="Goepfert S."/>
            <person name="Peitsch M.C."/>
            <person name="Ivanov N.V."/>
        </authorList>
    </citation>
    <scope>NUCLEOTIDE SEQUENCE [LARGE SCALE GENOMIC DNA]</scope>
</reference>
<dbReference type="Proteomes" id="UP000790787">
    <property type="component" value="Chromosome 11"/>
</dbReference>
<protein>
    <submittedName>
        <fullName evidence="2">Uncharacterized protein LOC142165966</fullName>
    </submittedName>
</protein>
<evidence type="ECO:0000313" key="2">
    <source>
        <dbReference type="RefSeq" id="XP_075080460.1"/>
    </source>
</evidence>